<dbReference type="VEuPathDB" id="AmoebaDB:DICPUDRAFT_152618"/>
<dbReference type="GO" id="GO:0017056">
    <property type="term" value="F:structural constituent of nuclear pore"/>
    <property type="evidence" value="ECO:0000318"/>
    <property type="project" value="GO_Central"/>
</dbReference>
<dbReference type="eggNOG" id="KOG2271">
    <property type="taxonomic scope" value="Eukaryota"/>
</dbReference>
<keyword evidence="6 9" id="KW-0811">Translocation</keyword>
<dbReference type="PANTHER" id="PTHR13373">
    <property type="entry name" value="FROUNT PROTEIN-RELATED"/>
    <property type="match status" value="1"/>
</dbReference>
<evidence type="ECO:0000256" key="3">
    <source>
        <dbReference type="ARBA" id="ARBA00022448"/>
    </source>
</evidence>
<dbReference type="PANTHER" id="PTHR13373:SF21">
    <property type="entry name" value="NUCLEAR PORE COMPLEX PROTEIN NUP85"/>
    <property type="match status" value="1"/>
</dbReference>
<keyword evidence="4 9" id="KW-0509">mRNA transport</keyword>
<keyword evidence="5 9" id="KW-0653">Protein transport</keyword>
<dbReference type="GeneID" id="10501804"/>
<keyword evidence="9" id="KW-0472">Membrane</keyword>
<accession>F0ZLV0</accession>
<protein>
    <recommendedName>
        <fullName evidence="9">Nuclear pore complex protein Nup85</fullName>
    </recommendedName>
</protein>
<comment type="subcellular location">
    <subcellularLocation>
        <location evidence="1 9">Nucleus</location>
        <location evidence="1 9">Nuclear pore complex</location>
    </subcellularLocation>
</comment>
<dbReference type="GO" id="GO:0006606">
    <property type="term" value="P:protein import into nucleus"/>
    <property type="evidence" value="ECO:0000318"/>
    <property type="project" value="GO_Central"/>
</dbReference>
<evidence type="ECO:0000313" key="11">
    <source>
        <dbReference type="Proteomes" id="UP000001064"/>
    </source>
</evidence>
<keyword evidence="11" id="KW-1185">Reference proteome</keyword>
<sequence length="829" mass="95699">MFSFSKQNDGNNGFNTNIFPNITVSPFNTVNNTFETTPMEITTTSSSTNSSNNKTSKSSKFCNFKWSPTGDQLLLFKPNIKGSKIKYQVNNTLSSTRKFLNDLYTHFESTQRIANSQVVPDDRLREISHLSKTYLSVILSTISQMVKACKTGSYIDNEDSYINCDPNDKELMDINRERVENILKSGSSNTLVVFCGSSDSIYPLLCSQISNKLKPKCILIARETNQPTQQKQDIINTIKRQTEIRILSKEEYSNRYNYIAENFGNQDSIESADVDDVYFKYIEEIEFLYLASTVWKVASLFYFNISSSMISPNQLLDCIDNERKELMDTYEGIMNKRIETSDPVCFDHMAKLLVCGCIDQVISILGLMSKAPRSASQITSTARKSPINLLVDILTQIPLKKKQSNFNPNETLLQWKKWSTDSKRQLTQYIDSGSSSKNQIDENLLPIIKILLGDQETIRYYCKNSFLQLVISNLLYVEYVTSTSALRSLFTQCYEIIQEPSEIEKIFLSFATKEINYPLKTISKYFPTWLSTHLSDLLYHHPYFMRKSPSEPSELTKVREHLLSEHGQSLASDPALLQVGCNYLKYVENGQFMIDEFISRQPIQYEKNALKMIDNWVTSQETKNSIYKMLSVKDFQRQRYASALSWLILTNDSSRITQLSNYLLENQLNSDFLNDLQSILEKNLQINTNRDNNNNNGSEASTFDISSNNELIFLIKYRELINLWKERSFKEYSSLLCQMFKDKIIPKNFWLRLLLDCIPLFESNKNVYFNYQDTLFLQTCLEEIIQSHLFDQYSQSISNQDIQILRVSLARNLAKSIMVSTSTNNLSLF</sequence>
<dbReference type="InParanoid" id="F0ZLV0"/>
<evidence type="ECO:0000313" key="10">
    <source>
        <dbReference type="EMBL" id="EGC35092.1"/>
    </source>
</evidence>
<proteinExistence type="inferred from homology"/>
<evidence type="ECO:0000256" key="2">
    <source>
        <dbReference type="ARBA" id="ARBA00005573"/>
    </source>
</evidence>
<dbReference type="OrthoDB" id="17644at2759"/>
<evidence type="ECO:0000256" key="1">
    <source>
        <dbReference type="ARBA" id="ARBA00004567"/>
    </source>
</evidence>
<dbReference type="OMA" id="CILIARE"/>
<comment type="function">
    <text evidence="9">Functions as a component of the nuclear pore complex (NPC).</text>
</comment>
<keyword evidence="8 9" id="KW-0539">Nucleus</keyword>
<dbReference type="Proteomes" id="UP000001064">
    <property type="component" value="Unassembled WGS sequence"/>
</dbReference>
<dbReference type="KEGG" id="dpp:DICPUDRAFT_152618"/>
<dbReference type="GO" id="GO:0045893">
    <property type="term" value="P:positive regulation of DNA-templated transcription"/>
    <property type="evidence" value="ECO:0000318"/>
    <property type="project" value="GO_Central"/>
</dbReference>
<keyword evidence="7 9" id="KW-0906">Nuclear pore complex</keyword>
<dbReference type="EMBL" id="GL871072">
    <property type="protein sequence ID" value="EGC35092.1"/>
    <property type="molecule type" value="Genomic_DNA"/>
</dbReference>
<evidence type="ECO:0000256" key="9">
    <source>
        <dbReference type="RuleBase" id="RU365073"/>
    </source>
</evidence>
<dbReference type="STRING" id="5786.F0ZLV0"/>
<reference evidence="11" key="1">
    <citation type="journal article" date="2011" name="Genome Biol.">
        <title>Comparative genomics of the social amoebae Dictyostelium discoideum and Dictyostelium purpureum.</title>
        <authorList>
            <consortium name="US DOE Joint Genome Institute (JGI-PGF)"/>
            <person name="Sucgang R."/>
            <person name="Kuo A."/>
            <person name="Tian X."/>
            <person name="Salerno W."/>
            <person name="Parikh A."/>
            <person name="Feasley C.L."/>
            <person name="Dalin E."/>
            <person name="Tu H."/>
            <person name="Huang E."/>
            <person name="Barry K."/>
            <person name="Lindquist E."/>
            <person name="Shapiro H."/>
            <person name="Bruce D."/>
            <person name="Schmutz J."/>
            <person name="Salamov A."/>
            <person name="Fey P."/>
            <person name="Gaudet P."/>
            <person name="Anjard C."/>
            <person name="Babu M.M."/>
            <person name="Basu S."/>
            <person name="Bushmanova Y."/>
            <person name="van der Wel H."/>
            <person name="Katoh-Kurasawa M."/>
            <person name="Dinh C."/>
            <person name="Coutinho P.M."/>
            <person name="Saito T."/>
            <person name="Elias M."/>
            <person name="Schaap P."/>
            <person name="Kay R.R."/>
            <person name="Henrissat B."/>
            <person name="Eichinger L."/>
            <person name="Rivero F."/>
            <person name="Putnam N.H."/>
            <person name="West C.M."/>
            <person name="Loomis W.F."/>
            <person name="Chisholm R.L."/>
            <person name="Shaulsky G."/>
            <person name="Strassmann J.E."/>
            <person name="Queller D.C."/>
            <person name="Kuspa A."/>
            <person name="Grigoriev I.V."/>
        </authorList>
    </citation>
    <scope>NUCLEOTIDE SEQUENCE [LARGE SCALE GENOMIC DNA]</scope>
    <source>
        <strain evidence="11">QSDP1</strain>
    </source>
</reference>
<keyword evidence="3 9" id="KW-0813">Transport</keyword>
<dbReference type="GO" id="GO:0006406">
    <property type="term" value="P:mRNA export from nucleus"/>
    <property type="evidence" value="ECO:0000318"/>
    <property type="project" value="GO_Central"/>
</dbReference>
<dbReference type="FunCoup" id="F0ZLV0">
    <property type="interactions" value="419"/>
</dbReference>
<name>F0ZLV0_DICPU</name>
<gene>
    <name evidence="10" type="ORF">DICPUDRAFT_152618</name>
</gene>
<evidence type="ECO:0000256" key="5">
    <source>
        <dbReference type="ARBA" id="ARBA00022927"/>
    </source>
</evidence>
<evidence type="ECO:0000256" key="8">
    <source>
        <dbReference type="ARBA" id="ARBA00023242"/>
    </source>
</evidence>
<evidence type="ECO:0000256" key="6">
    <source>
        <dbReference type="ARBA" id="ARBA00023010"/>
    </source>
</evidence>
<comment type="similarity">
    <text evidence="2 9">Belongs to the nucleoporin Nup85 family.</text>
</comment>
<evidence type="ECO:0000256" key="4">
    <source>
        <dbReference type="ARBA" id="ARBA00022816"/>
    </source>
</evidence>
<evidence type="ECO:0000256" key="7">
    <source>
        <dbReference type="ARBA" id="ARBA00023132"/>
    </source>
</evidence>
<dbReference type="AlphaFoldDB" id="F0ZLV0"/>
<dbReference type="GO" id="GO:0031965">
    <property type="term" value="C:nuclear membrane"/>
    <property type="evidence" value="ECO:0007669"/>
    <property type="project" value="UniProtKB-UniRule"/>
</dbReference>
<dbReference type="RefSeq" id="XP_003288399.1">
    <property type="nucleotide sequence ID" value="XM_003288351.1"/>
</dbReference>
<organism evidence="10 11">
    <name type="scientific">Dictyostelium purpureum</name>
    <name type="common">Slime mold</name>
    <dbReference type="NCBI Taxonomy" id="5786"/>
    <lineage>
        <taxon>Eukaryota</taxon>
        <taxon>Amoebozoa</taxon>
        <taxon>Evosea</taxon>
        <taxon>Eumycetozoa</taxon>
        <taxon>Dictyostelia</taxon>
        <taxon>Dictyosteliales</taxon>
        <taxon>Dictyosteliaceae</taxon>
        <taxon>Dictyostelium</taxon>
    </lineage>
</organism>
<dbReference type="GO" id="GO:0031080">
    <property type="term" value="C:nuclear pore outer ring"/>
    <property type="evidence" value="ECO:0000318"/>
    <property type="project" value="GO_Central"/>
</dbReference>
<dbReference type="InterPro" id="IPR011502">
    <property type="entry name" value="Nucleoporin_Nup85"/>
</dbReference>
<comment type="subunit">
    <text evidence="9">Component of the nuclear pore complex (NPC).</text>
</comment>
<dbReference type="Pfam" id="PF07575">
    <property type="entry name" value="Nucleopor_Nup85"/>
    <property type="match status" value="1"/>
</dbReference>